<gene>
    <name evidence="12" type="ORF">UFOPK4098_00074</name>
    <name evidence="13" type="ORF">UFOPK4347_00992</name>
</gene>
<evidence type="ECO:0000256" key="6">
    <source>
        <dbReference type="ARBA" id="ARBA00022984"/>
    </source>
</evidence>
<dbReference type="EMBL" id="CAFBPN010000001">
    <property type="protein sequence ID" value="CAB5006979.1"/>
    <property type="molecule type" value="Genomic_DNA"/>
</dbReference>
<dbReference type="Gene3D" id="3.40.50.2000">
    <property type="entry name" value="Glycogen Phosphorylase B"/>
    <property type="match status" value="2"/>
</dbReference>
<evidence type="ECO:0000256" key="1">
    <source>
        <dbReference type="ARBA" id="ARBA00022475"/>
    </source>
</evidence>
<reference evidence="12" key="1">
    <citation type="submission" date="2020-05" db="EMBL/GenBank/DDBJ databases">
        <authorList>
            <person name="Chiriac C."/>
            <person name="Salcher M."/>
            <person name="Ghai R."/>
            <person name="Kavagutti S V."/>
        </authorList>
    </citation>
    <scope>NUCLEOTIDE SEQUENCE</scope>
</reference>
<protein>
    <submittedName>
        <fullName evidence="12">Unannotated protein</fullName>
    </submittedName>
</protein>
<dbReference type="PANTHER" id="PTHR21015">
    <property type="entry name" value="UDP-N-ACETYLGLUCOSAMINE--N-ACETYLMURAMYL-(PENTAPEPTIDE) PYROPHOSPHORYL-UNDECAPRENOL N-ACETYLGLUCOSAMINE TRANSFERASE 1"/>
    <property type="match status" value="1"/>
</dbReference>
<keyword evidence="8" id="KW-0131">Cell cycle</keyword>
<keyword evidence="7" id="KW-0472">Membrane</keyword>
<dbReference type="GO" id="GO:0051301">
    <property type="term" value="P:cell division"/>
    <property type="evidence" value="ECO:0007669"/>
    <property type="project" value="UniProtKB-KW"/>
</dbReference>
<evidence type="ECO:0000256" key="7">
    <source>
        <dbReference type="ARBA" id="ARBA00023136"/>
    </source>
</evidence>
<keyword evidence="4" id="KW-0808">Transferase</keyword>
<dbReference type="Pfam" id="PF03033">
    <property type="entry name" value="Glyco_transf_28"/>
    <property type="match status" value="1"/>
</dbReference>
<evidence type="ECO:0000256" key="5">
    <source>
        <dbReference type="ARBA" id="ARBA00022960"/>
    </source>
</evidence>
<dbReference type="InterPro" id="IPR004276">
    <property type="entry name" value="GlycoTrans_28_N"/>
</dbReference>
<dbReference type="GO" id="GO:0050511">
    <property type="term" value="F:undecaprenyldiphospho-muramoylpentapeptide beta-N-acetylglucosaminyltransferase activity"/>
    <property type="evidence" value="ECO:0007669"/>
    <property type="project" value="InterPro"/>
</dbReference>
<keyword evidence="2" id="KW-0132">Cell division</keyword>
<dbReference type="InterPro" id="IPR006009">
    <property type="entry name" value="GlcNAc_MurG"/>
</dbReference>
<dbReference type="GO" id="GO:0071555">
    <property type="term" value="P:cell wall organization"/>
    <property type="evidence" value="ECO:0007669"/>
    <property type="project" value="UniProtKB-KW"/>
</dbReference>
<name>A0A6J7PTR9_9ZZZZ</name>
<feature type="domain" description="Glycosyl transferase family 28 C-terminal" evidence="11">
    <location>
        <begin position="203"/>
        <end position="350"/>
    </location>
</feature>
<dbReference type="Pfam" id="PF04101">
    <property type="entry name" value="Glyco_tran_28_C"/>
    <property type="match status" value="1"/>
</dbReference>
<dbReference type="GO" id="GO:0008360">
    <property type="term" value="P:regulation of cell shape"/>
    <property type="evidence" value="ECO:0007669"/>
    <property type="project" value="UniProtKB-KW"/>
</dbReference>
<dbReference type="SUPFAM" id="SSF53756">
    <property type="entry name" value="UDP-Glycosyltransferase/glycogen phosphorylase"/>
    <property type="match status" value="1"/>
</dbReference>
<keyword evidence="6" id="KW-0573">Peptidoglycan synthesis</keyword>
<evidence type="ECO:0000256" key="4">
    <source>
        <dbReference type="ARBA" id="ARBA00022679"/>
    </source>
</evidence>
<keyword evidence="5" id="KW-0133">Cell shape</keyword>
<dbReference type="EMBL" id="CAFBQU010000023">
    <property type="protein sequence ID" value="CAB5065688.1"/>
    <property type="molecule type" value="Genomic_DNA"/>
</dbReference>
<dbReference type="GO" id="GO:0005975">
    <property type="term" value="P:carbohydrate metabolic process"/>
    <property type="evidence" value="ECO:0007669"/>
    <property type="project" value="InterPro"/>
</dbReference>
<evidence type="ECO:0000256" key="8">
    <source>
        <dbReference type="ARBA" id="ARBA00023306"/>
    </source>
</evidence>
<dbReference type="InterPro" id="IPR007235">
    <property type="entry name" value="Glyco_trans_28_C"/>
</dbReference>
<evidence type="ECO:0000256" key="2">
    <source>
        <dbReference type="ARBA" id="ARBA00022618"/>
    </source>
</evidence>
<evidence type="ECO:0000313" key="13">
    <source>
        <dbReference type="EMBL" id="CAB5065688.1"/>
    </source>
</evidence>
<proteinExistence type="inferred from homology"/>
<keyword evidence="3" id="KW-0328">Glycosyltransferase</keyword>
<dbReference type="HAMAP" id="MF_00033">
    <property type="entry name" value="MurG"/>
    <property type="match status" value="1"/>
</dbReference>
<evidence type="ECO:0000256" key="3">
    <source>
        <dbReference type="ARBA" id="ARBA00022676"/>
    </source>
</evidence>
<evidence type="ECO:0000256" key="9">
    <source>
        <dbReference type="ARBA" id="ARBA00023316"/>
    </source>
</evidence>
<sequence>MTFSRAKRVVICGGGTSGHVLPGVAIAEMLEDEGFDSSNIHFIGTQRGIDENILSETNFPYTLLNVIGAKHQLTPRAVLHNVRMLLLMRKATRESCAVMRELLPNVVVSVGGYGSLAPMQAAKKLGIPTVVVSYDSQPGLATKRQARHASVVTKSHAHSPLSTAVLVGAPIRRHILRAGQNEMNSSVKEAARLVLGIPLHQFVVVVMGGSLGSALLNDVTAQLRTDEQLSSIFWFHIAGSRYVEQGMQAASPNYIQVGYETRIKEVYQAADLVISRSGASTIGEIATLGVASILVPWAGAADNHQEQNARMLSDVGAAVLMTEEHFTAQKSKEVISDLMLHPEKLADLRKSAYLAGEVNRRAELGSLIATVARASE</sequence>
<evidence type="ECO:0000259" key="11">
    <source>
        <dbReference type="Pfam" id="PF04101"/>
    </source>
</evidence>
<feature type="domain" description="Glycosyltransferase family 28 N-terminal" evidence="10">
    <location>
        <begin position="9"/>
        <end position="149"/>
    </location>
</feature>
<organism evidence="12">
    <name type="scientific">freshwater metagenome</name>
    <dbReference type="NCBI Taxonomy" id="449393"/>
    <lineage>
        <taxon>unclassified sequences</taxon>
        <taxon>metagenomes</taxon>
        <taxon>ecological metagenomes</taxon>
    </lineage>
</organism>
<dbReference type="GO" id="GO:0009252">
    <property type="term" value="P:peptidoglycan biosynthetic process"/>
    <property type="evidence" value="ECO:0007669"/>
    <property type="project" value="UniProtKB-KW"/>
</dbReference>
<keyword evidence="1" id="KW-1003">Cell membrane</keyword>
<keyword evidence="9" id="KW-0961">Cell wall biogenesis/degradation</keyword>
<dbReference type="CDD" id="cd03785">
    <property type="entry name" value="GT28_MurG"/>
    <property type="match status" value="1"/>
</dbReference>
<evidence type="ECO:0000313" key="12">
    <source>
        <dbReference type="EMBL" id="CAB5006979.1"/>
    </source>
</evidence>
<accession>A0A6J7PTR9</accession>
<dbReference type="AlphaFoldDB" id="A0A6J7PTR9"/>
<dbReference type="PANTHER" id="PTHR21015:SF22">
    <property type="entry name" value="GLYCOSYLTRANSFERASE"/>
    <property type="match status" value="1"/>
</dbReference>
<evidence type="ECO:0000259" key="10">
    <source>
        <dbReference type="Pfam" id="PF03033"/>
    </source>
</evidence>